<dbReference type="AlphaFoldDB" id="A0AAV1I190"/>
<evidence type="ECO:0000313" key="1">
    <source>
        <dbReference type="EMBL" id="CAK0765803.1"/>
    </source>
</evidence>
<comment type="caution">
    <text evidence="1">The sequence shown here is derived from an EMBL/GenBank/DDBJ whole genome shotgun (WGS) entry which is preliminary data.</text>
</comment>
<reference evidence="1 2" key="1">
    <citation type="submission" date="2023-10" db="EMBL/GenBank/DDBJ databases">
        <authorList>
            <person name="Maclean D."/>
            <person name="Macfadyen A."/>
        </authorList>
    </citation>
    <scope>NUCLEOTIDE SEQUENCE [LARGE SCALE GENOMIC DNA]</scope>
</reference>
<dbReference type="Proteomes" id="UP001314263">
    <property type="component" value="Unassembled WGS sequence"/>
</dbReference>
<organism evidence="1 2">
    <name type="scientific">Coccomyxa viridis</name>
    <dbReference type="NCBI Taxonomy" id="1274662"/>
    <lineage>
        <taxon>Eukaryota</taxon>
        <taxon>Viridiplantae</taxon>
        <taxon>Chlorophyta</taxon>
        <taxon>core chlorophytes</taxon>
        <taxon>Trebouxiophyceae</taxon>
        <taxon>Trebouxiophyceae incertae sedis</taxon>
        <taxon>Coccomyxaceae</taxon>
        <taxon>Coccomyxa</taxon>
    </lineage>
</organism>
<sequence length="57" mass="5816">MLPQVDNVDLVSLCAPPTKAASSAVHPVATAGSPMITVEPDVSRATDLARVGEADRS</sequence>
<keyword evidence="2" id="KW-1185">Reference proteome</keyword>
<proteinExistence type="predicted"/>
<dbReference type="EMBL" id="CAUYUE010000004">
    <property type="protein sequence ID" value="CAK0765803.1"/>
    <property type="molecule type" value="Genomic_DNA"/>
</dbReference>
<protein>
    <submittedName>
        <fullName evidence="1">Uncharacterized protein</fullName>
    </submittedName>
</protein>
<name>A0AAV1I190_9CHLO</name>
<accession>A0AAV1I190</accession>
<gene>
    <name evidence="1" type="ORF">CVIRNUC_003295</name>
</gene>
<evidence type="ECO:0000313" key="2">
    <source>
        <dbReference type="Proteomes" id="UP001314263"/>
    </source>
</evidence>